<dbReference type="PANTHER" id="PTHR11527">
    <property type="entry name" value="HEAT-SHOCK PROTEIN 20 FAMILY MEMBER"/>
    <property type="match status" value="1"/>
</dbReference>
<organism evidence="5 6">
    <name type="scientific">Grifola frondosa</name>
    <name type="common">Maitake</name>
    <name type="synonym">Polyporus frondosus</name>
    <dbReference type="NCBI Taxonomy" id="5627"/>
    <lineage>
        <taxon>Eukaryota</taxon>
        <taxon>Fungi</taxon>
        <taxon>Dikarya</taxon>
        <taxon>Basidiomycota</taxon>
        <taxon>Agaricomycotina</taxon>
        <taxon>Agaricomycetes</taxon>
        <taxon>Polyporales</taxon>
        <taxon>Grifolaceae</taxon>
        <taxon>Grifola</taxon>
    </lineage>
</organism>
<name>A0A1C7LWG6_GRIFR</name>
<dbReference type="Gene3D" id="2.60.40.790">
    <property type="match status" value="1"/>
</dbReference>
<accession>A0A1C7LWG6</accession>
<dbReference type="PROSITE" id="PS01031">
    <property type="entry name" value="SHSP"/>
    <property type="match status" value="1"/>
</dbReference>
<evidence type="ECO:0000313" key="5">
    <source>
        <dbReference type="EMBL" id="OBZ68407.1"/>
    </source>
</evidence>
<dbReference type="AlphaFoldDB" id="A0A1C7LWG6"/>
<dbReference type="CDD" id="cd06464">
    <property type="entry name" value="ACD_sHsps-like"/>
    <property type="match status" value="1"/>
</dbReference>
<comment type="similarity">
    <text evidence="2 3">Belongs to the small heat shock protein (HSP20) family.</text>
</comment>
<dbReference type="Proteomes" id="UP000092993">
    <property type="component" value="Unassembled WGS sequence"/>
</dbReference>
<dbReference type="EMBL" id="LUGG01000020">
    <property type="protein sequence ID" value="OBZ68407.1"/>
    <property type="molecule type" value="Genomic_DNA"/>
</dbReference>
<dbReference type="Pfam" id="PF00011">
    <property type="entry name" value="HSP20"/>
    <property type="match status" value="1"/>
</dbReference>
<dbReference type="SUPFAM" id="SSF49764">
    <property type="entry name" value="HSP20-like chaperones"/>
    <property type="match status" value="1"/>
</dbReference>
<keyword evidence="1 5" id="KW-0346">Stress response</keyword>
<feature type="domain" description="SHSP" evidence="4">
    <location>
        <begin position="48"/>
        <end position="161"/>
    </location>
</feature>
<dbReference type="InterPro" id="IPR002068">
    <property type="entry name" value="A-crystallin/Hsp20_dom"/>
</dbReference>
<keyword evidence="6" id="KW-1185">Reference proteome</keyword>
<sequence length="161" mass="17853">MSLITSLFRDPLIPSFFNEPVTTAADRLFDDMFTGRLVDLNNRLATAGGTRPLMPRLDLHEDAEANTVTATFELPGLRKEDVQIDLNNHVLTVSGESKVSGERSEDGYTIRERRFGKFSRSLTLPAGVENDQVKASLENGLLNVTYPRSTPETTPQKITIS</sequence>
<reference evidence="5 6" key="1">
    <citation type="submission" date="2016-03" db="EMBL/GenBank/DDBJ databases">
        <title>Whole genome sequencing of Grifola frondosa 9006-11.</title>
        <authorList>
            <person name="Min B."/>
            <person name="Park H."/>
            <person name="Kim J.-G."/>
            <person name="Cho H."/>
            <person name="Oh Y.-L."/>
            <person name="Kong W.-S."/>
            <person name="Choi I.-G."/>
        </authorList>
    </citation>
    <scope>NUCLEOTIDE SEQUENCE [LARGE SCALE GENOMIC DNA]</scope>
    <source>
        <strain evidence="5 6">9006-11</strain>
    </source>
</reference>
<evidence type="ECO:0000259" key="4">
    <source>
        <dbReference type="PROSITE" id="PS01031"/>
    </source>
</evidence>
<evidence type="ECO:0000256" key="1">
    <source>
        <dbReference type="ARBA" id="ARBA00023016"/>
    </source>
</evidence>
<dbReference type="InterPro" id="IPR008978">
    <property type="entry name" value="HSP20-like_chaperone"/>
</dbReference>
<protein>
    <submittedName>
        <fullName evidence="5">Heat shock protein 16</fullName>
    </submittedName>
</protein>
<evidence type="ECO:0000256" key="3">
    <source>
        <dbReference type="RuleBase" id="RU003616"/>
    </source>
</evidence>
<evidence type="ECO:0000256" key="2">
    <source>
        <dbReference type="PROSITE-ProRule" id="PRU00285"/>
    </source>
</evidence>
<dbReference type="OMA" id="WRETENA"/>
<comment type="caution">
    <text evidence="5">The sequence shown here is derived from an EMBL/GenBank/DDBJ whole genome shotgun (WGS) entry which is preliminary data.</text>
</comment>
<dbReference type="STRING" id="5627.A0A1C7LWG6"/>
<dbReference type="OrthoDB" id="1431247at2759"/>
<evidence type="ECO:0000313" key="6">
    <source>
        <dbReference type="Proteomes" id="UP000092993"/>
    </source>
</evidence>
<proteinExistence type="inferred from homology"/>
<gene>
    <name evidence="5" type="primary">hsp16_0</name>
    <name evidence="5" type="ORF">A0H81_11685</name>
</gene>
<dbReference type="InterPro" id="IPR031107">
    <property type="entry name" value="Small_HSP"/>
</dbReference>